<dbReference type="EMBL" id="GL385396">
    <property type="protein sequence ID" value="EJT78025.1"/>
    <property type="molecule type" value="Genomic_DNA"/>
</dbReference>
<reference evidence="1" key="3">
    <citation type="submission" date="2010-09" db="EMBL/GenBank/DDBJ databases">
        <title>Annotation of Gaeumannomyces graminis var. tritici R3-111a-1.</title>
        <authorList>
            <consortium name="The Broad Institute Genome Sequencing Platform"/>
            <person name="Ma L.-J."/>
            <person name="Dead R."/>
            <person name="Young S.K."/>
            <person name="Zeng Q."/>
            <person name="Gargeya S."/>
            <person name="Fitzgerald M."/>
            <person name="Haas B."/>
            <person name="Abouelleil A."/>
            <person name="Alvarado L."/>
            <person name="Arachchi H.M."/>
            <person name="Berlin A."/>
            <person name="Brown A."/>
            <person name="Chapman S.B."/>
            <person name="Chen Z."/>
            <person name="Dunbar C."/>
            <person name="Freedman E."/>
            <person name="Gearin G."/>
            <person name="Gellesch M."/>
            <person name="Goldberg J."/>
            <person name="Griggs A."/>
            <person name="Gujja S."/>
            <person name="Heiman D."/>
            <person name="Howarth C."/>
            <person name="Larson L."/>
            <person name="Lui A."/>
            <person name="MacDonald P.J.P."/>
            <person name="Mehta T."/>
            <person name="Montmayeur A."/>
            <person name="Murphy C."/>
            <person name="Neiman D."/>
            <person name="Pearson M."/>
            <person name="Priest M."/>
            <person name="Roberts A."/>
            <person name="Saif S."/>
            <person name="Shea T."/>
            <person name="Shenoy N."/>
            <person name="Sisk P."/>
            <person name="Stolte C."/>
            <person name="Sykes S."/>
            <person name="Yandava C."/>
            <person name="Wortman J."/>
            <person name="Nusbaum C."/>
            <person name="Birren B."/>
        </authorList>
    </citation>
    <scope>NUCLEOTIDE SEQUENCE</scope>
    <source>
        <strain evidence="1">R3-111a-1</strain>
    </source>
</reference>
<keyword evidence="3" id="KW-1185">Reference proteome</keyword>
<name>J3NPC0_GAET3</name>
<accession>J3NPC0</accession>
<dbReference type="GeneID" id="20343586"/>
<reference evidence="3" key="1">
    <citation type="submission" date="2010-07" db="EMBL/GenBank/DDBJ databases">
        <title>The genome sequence of Gaeumannomyces graminis var. tritici strain R3-111a-1.</title>
        <authorList>
            <consortium name="The Broad Institute Genome Sequencing Platform"/>
            <person name="Ma L.-J."/>
            <person name="Dead R."/>
            <person name="Young S."/>
            <person name="Zeng Q."/>
            <person name="Koehrsen M."/>
            <person name="Alvarado L."/>
            <person name="Berlin A."/>
            <person name="Chapman S.B."/>
            <person name="Chen Z."/>
            <person name="Freedman E."/>
            <person name="Gellesch M."/>
            <person name="Goldberg J."/>
            <person name="Griggs A."/>
            <person name="Gujja S."/>
            <person name="Heilman E.R."/>
            <person name="Heiman D."/>
            <person name="Hepburn T."/>
            <person name="Howarth C."/>
            <person name="Jen D."/>
            <person name="Larson L."/>
            <person name="Mehta T."/>
            <person name="Neiman D."/>
            <person name="Pearson M."/>
            <person name="Roberts A."/>
            <person name="Saif S."/>
            <person name="Shea T."/>
            <person name="Shenoy N."/>
            <person name="Sisk P."/>
            <person name="Stolte C."/>
            <person name="Sykes S."/>
            <person name="Walk T."/>
            <person name="White J."/>
            <person name="Yandava C."/>
            <person name="Haas B."/>
            <person name="Nusbaum C."/>
            <person name="Birren B."/>
        </authorList>
    </citation>
    <scope>NUCLEOTIDE SEQUENCE [LARGE SCALE GENOMIC DNA]</scope>
    <source>
        <strain evidence="3">R3-111a-1</strain>
    </source>
</reference>
<dbReference type="VEuPathDB" id="FungiDB:GGTG_03128"/>
<dbReference type="HOGENOM" id="CLU_1704326_0_0_1"/>
<protein>
    <submittedName>
        <fullName evidence="1 2">Uncharacterized protein</fullName>
    </submittedName>
</protein>
<proteinExistence type="predicted"/>
<reference evidence="2" key="4">
    <citation type="journal article" date="2015" name="G3 (Bethesda)">
        <title>Genome sequences of three phytopathogenic species of the Magnaporthaceae family of fungi.</title>
        <authorList>
            <person name="Okagaki L.H."/>
            <person name="Nunes C.C."/>
            <person name="Sailsbery J."/>
            <person name="Clay B."/>
            <person name="Brown D."/>
            <person name="John T."/>
            <person name="Oh Y."/>
            <person name="Young N."/>
            <person name="Fitzgerald M."/>
            <person name="Haas B.J."/>
            <person name="Zeng Q."/>
            <person name="Young S."/>
            <person name="Adiconis X."/>
            <person name="Fan L."/>
            <person name="Levin J.Z."/>
            <person name="Mitchell T.K."/>
            <person name="Okubara P.A."/>
            <person name="Farman M.L."/>
            <person name="Kohn L.M."/>
            <person name="Birren B."/>
            <person name="Ma L.-J."/>
            <person name="Dean R.A."/>
        </authorList>
    </citation>
    <scope>NUCLEOTIDE SEQUENCE</scope>
    <source>
        <strain evidence="2">R3-111a-1</strain>
    </source>
</reference>
<reference evidence="1" key="2">
    <citation type="submission" date="2010-07" db="EMBL/GenBank/DDBJ databases">
        <authorList>
            <consortium name="The Broad Institute Genome Sequencing Platform"/>
            <consortium name="Broad Institute Genome Sequencing Center for Infectious Disease"/>
            <person name="Ma L.-J."/>
            <person name="Dead R."/>
            <person name="Young S."/>
            <person name="Zeng Q."/>
            <person name="Koehrsen M."/>
            <person name="Alvarado L."/>
            <person name="Berlin A."/>
            <person name="Chapman S.B."/>
            <person name="Chen Z."/>
            <person name="Freedman E."/>
            <person name="Gellesch M."/>
            <person name="Goldberg J."/>
            <person name="Griggs A."/>
            <person name="Gujja S."/>
            <person name="Heilman E.R."/>
            <person name="Heiman D."/>
            <person name="Hepburn T."/>
            <person name="Howarth C."/>
            <person name="Jen D."/>
            <person name="Larson L."/>
            <person name="Mehta T."/>
            <person name="Neiman D."/>
            <person name="Pearson M."/>
            <person name="Roberts A."/>
            <person name="Saif S."/>
            <person name="Shea T."/>
            <person name="Shenoy N."/>
            <person name="Sisk P."/>
            <person name="Stolte C."/>
            <person name="Sykes S."/>
            <person name="Walk T."/>
            <person name="White J."/>
            <person name="Yandava C."/>
            <person name="Haas B."/>
            <person name="Nusbaum C."/>
            <person name="Birren B."/>
        </authorList>
    </citation>
    <scope>NUCLEOTIDE SEQUENCE</scope>
    <source>
        <strain evidence="1">R3-111a-1</strain>
    </source>
</reference>
<organism evidence="1">
    <name type="scientific">Gaeumannomyces tritici (strain R3-111a-1)</name>
    <name type="common">Wheat and barley take-all root rot fungus</name>
    <name type="synonym">Gaeumannomyces graminis var. tritici</name>
    <dbReference type="NCBI Taxonomy" id="644352"/>
    <lineage>
        <taxon>Eukaryota</taxon>
        <taxon>Fungi</taxon>
        <taxon>Dikarya</taxon>
        <taxon>Ascomycota</taxon>
        <taxon>Pezizomycotina</taxon>
        <taxon>Sordariomycetes</taxon>
        <taxon>Sordariomycetidae</taxon>
        <taxon>Magnaporthales</taxon>
        <taxon>Magnaporthaceae</taxon>
        <taxon>Gaeumannomyces</taxon>
    </lineage>
</organism>
<dbReference type="RefSeq" id="XP_009219170.1">
    <property type="nucleotide sequence ID" value="XM_009220906.1"/>
</dbReference>
<gene>
    <name evidence="2" type="primary">20343586</name>
    <name evidence="1" type="ORF">GGTG_03128</name>
</gene>
<reference evidence="2" key="5">
    <citation type="submission" date="2018-04" db="UniProtKB">
        <authorList>
            <consortium name="EnsemblFungi"/>
        </authorList>
    </citation>
    <scope>IDENTIFICATION</scope>
    <source>
        <strain evidence="2">R3-111a-1</strain>
    </source>
</reference>
<dbReference type="EnsemblFungi" id="EJT78025">
    <property type="protein sequence ID" value="EJT78025"/>
    <property type="gene ID" value="GGTG_03128"/>
</dbReference>
<evidence type="ECO:0000313" key="2">
    <source>
        <dbReference type="EnsemblFungi" id="EJT78025"/>
    </source>
</evidence>
<sequence length="154" mass="16671">MPETVRKGKSTGDRMIAKPLMISLCWTNLFETQGRHINAAITEMSRTRPVKVTFGNRRRAGLRALASRKVPSIARPRMLLIPRRQVSIVPGTTCSLLTLNGAYYSFNGVTSGTGKRPVLTQPFLPYPPALAAPARSSQPGSGWAASSVSVGFCQ</sequence>
<evidence type="ECO:0000313" key="1">
    <source>
        <dbReference type="EMBL" id="EJT78025.1"/>
    </source>
</evidence>
<evidence type="ECO:0000313" key="3">
    <source>
        <dbReference type="Proteomes" id="UP000006039"/>
    </source>
</evidence>
<dbReference type="Proteomes" id="UP000006039">
    <property type="component" value="Unassembled WGS sequence"/>
</dbReference>
<dbReference type="AlphaFoldDB" id="J3NPC0"/>